<proteinExistence type="predicted"/>
<protein>
    <recommendedName>
        <fullName evidence="1">Rhodanese domain-containing protein</fullName>
    </recommendedName>
</protein>
<name>A0A5J4J2F7_9FLAO</name>
<dbReference type="CDD" id="cd00158">
    <property type="entry name" value="RHOD"/>
    <property type="match status" value="1"/>
</dbReference>
<dbReference type="SUPFAM" id="SSF52821">
    <property type="entry name" value="Rhodanese/Cell cycle control phosphatase"/>
    <property type="match status" value="1"/>
</dbReference>
<organism evidence="2 3">
    <name type="scientific">Patiriisocius marinus</name>
    <dbReference type="NCBI Taxonomy" id="1397112"/>
    <lineage>
        <taxon>Bacteria</taxon>
        <taxon>Pseudomonadati</taxon>
        <taxon>Bacteroidota</taxon>
        <taxon>Flavobacteriia</taxon>
        <taxon>Flavobacteriales</taxon>
        <taxon>Flavobacteriaceae</taxon>
        <taxon>Patiriisocius</taxon>
    </lineage>
</organism>
<evidence type="ECO:0000313" key="3">
    <source>
        <dbReference type="Proteomes" id="UP000326509"/>
    </source>
</evidence>
<dbReference type="InterPro" id="IPR050229">
    <property type="entry name" value="GlpE_sulfurtransferase"/>
</dbReference>
<evidence type="ECO:0000313" key="2">
    <source>
        <dbReference type="EMBL" id="GER59971.1"/>
    </source>
</evidence>
<reference evidence="2 3" key="1">
    <citation type="submission" date="2019-08" db="EMBL/GenBank/DDBJ databases">
        <title>Draft genome sequence of Ulvibacter marinus type strain NBRC 109484.</title>
        <authorList>
            <person name="Kawano K."/>
            <person name="Ushijima N."/>
            <person name="Kihara M."/>
            <person name="Itoh H."/>
        </authorList>
    </citation>
    <scope>NUCLEOTIDE SEQUENCE [LARGE SCALE GENOMIC DNA]</scope>
    <source>
        <strain evidence="2 3">NBRC 109484</strain>
    </source>
</reference>
<dbReference type="Pfam" id="PF00581">
    <property type="entry name" value="Rhodanese"/>
    <property type="match status" value="1"/>
</dbReference>
<dbReference type="SMART" id="SM00450">
    <property type="entry name" value="RHOD"/>
    <property type="match status" value="1"/>
</dbReference>
<dbReference type="Proteomes" id="UP000326509">
    <property type="component" value="Unassembled WGS sequence"/>
</dbReference>
<dbReference type="PROSITE" id="PS50206">
    <property type="entry name" value="RHODANESE_3"/>
    <property type="match status" value="1"/>
</dbReference>
<keyword evidence="3" id="KW-1185">Reference proteome</keyword>
<sequence length="147" mass="16271">MGWGNYHITMKYLNKLLVIGLMLVIVACNNVQGTEGVSGNGIIEVVAPRAMYDVLKDQTGAQLIDVRTDKEFGASHLKNAQNICVTDDDFKQKVTALDKNKPVYVYCKKGGRSARAAKVLKEMGFTKIYDLQGGITAWDKNNLETQK</sequence>
<feature type="domain" description="Rhodanese" evidence="1">
    <location>
        <begin position="57"/>
        <end position="147"/>
    </location>
</feature>
<dbReference type="AlphaFoldDB" id="A0A5J4J2F7"/>
<dbReference type="PANTHER" id="PTHR43031:SF1">
    <property type="entry name" value="PYRIDINE NUCLEOTIDE-DISULPHIDE OXIDOREDUCTASE"/>
    <property type="match status" value="1"/>
</dbReference>
<comment type="caution">
    <text evidence="2">The sequence shown here is derived from an EMBL/GenBank/DDBJ whole genome shotgun (WGS) entry which is preliminary data.</text>
</comment>
<accession>A0A5J4J2F7</accession>
<gene>
    <name evidence="2" type="ORF">ULMA_20790</name>
</gene>
<dbReference type="Gene3D" id="3.40.250.10">
    <property type="entry name" value="Rhodanese-like domain"/>
    <property type="match status" value="1"/>
</dbReference>
<dbReference type="InterPro" id="IPR001763">
    <property type="entry name" value="Rhodanese-like_dom"/>
</dbReference>
<dbReference type="InterPro" id="IPR036873">
    <property type="entry name" value="Rhodanese-like_dom_sf"/>
</dbReference>
<dbReference type="PANTHER" id="PTHR43031">
    <property type="entry name" value="FAD-DEPENDENT OXIDOREDUCTASE"/>
    <property type="match status" value="1"/>
</dbReference>
<dbReference type="EMBL" id="BKCG01000005">
    <property type="protein sequence ID" value="GER59971.1"/>
    <property type="molecule type" value="Genomic_DNA"/>
</dbReference>
<evidence type="ECO:0000259" key="1">
    <source>
        <dbReference type="PROSITE" id="PS50206"/>
    </source>
</evidence>